<dbReference type="Pfam" id="PF01985">
    <property type="entry name" value="CRS1_YhbY"/>
    <property type="match status" value="1"/>
</dbReference>
<dbReference type="SMART" id="SM01103">
    <property type="entry name" value="CRS1_YhbY"/>
    <property type="match status" value="1"/>
</dbReference>
<proteinExistence type="predicted"/>
<sequence>MQAINRYTDQMLQLNSSQRRYLSRQAHDLDPIVMVGKRGFTDQIVEAVQQALHAHELIKIRFVDYKADRVTITEELARRADAVVVRVIGNVAILFREQPDPKKRRYRLPAPAPASVEE</sequence>
<dbReference type="eggNOG" id="COG1534">
    <property type="taxonomic scope" value="Bacteria"/>
</dbReference>
<gene>
    <name evidence="4" type="ordered locus">Spiaf_1164</name>
</gene>
<protein>
    <submittedName>
        <fullName evidence="4">Putative RNA-binding protein, YhbY family</fullName>
    </submittedName>
</protein>
<name>H9UIA0_SPIAZ</name>
<dbReference type="GO" id="GO:0003723">
    <property type="term" value="F:RNA binding"/>
    <property type="evidence" value="ECO:0007669"/>
    <property type="project" value="UniProtKB-UniRule"/>
</dbReference>
<evidence type="ECO:0000256" key="2">
    <source>
        <dbReference type="PROSITE-ProRule" id="PRU00626"/>
    </source>
</evidence>
<dbReference type="KEGG" id="sfc:Spiaf_1164"/>
<reference evidence="5" key="1">
    <citation type="journal article" date="2013" name="Stand. Genomic Sci.">
        <title>Complete genome sequence of the halophilic bacterium Spirochaeta africana type strain (Z-7692(T)) from the alkaline Lake Magadi in the East African Rift.</title>
        <authorList>
            <person name="Liolos K."/>
            <person name="Abt B."/>
            <person name="Scheuner C."/>
            <person name="Teshima H."/>
            <person name="Held B."/>
            <person name="Lapidus A."/>
            <person name="Nolan M."/>
            <person name="Lucas S."/>
            <person name="Deshpande S."/>
            <person name="Cheng J.F."/>
            <person name="Tapia R."/>
            <person name="Goodwin L.A."/>
            <person name="Pitluck S."/>
            <person name="Pagani I."/>
            <person name="Ivanova N."/>
            <person name="Mavromatis K."/>
            <person name="Mikhailova N."/>
            <person name="Huntemann M."/>
            <person name="Pati A."/>
            <person name="Chen A."/>
            <person name="Palaniappan K."/>
            <person name="Land M."/>
            <person name="Rohde M."/>
            <person name="Tindall B.J."/>
            <person name="Detter J.C."/>
            <person name="Goker M."/>
            <person name="Bristow J."/>
            <person name="Eisen J.A."/>
            <person name="Markowitz V."/>
            <person name="Hugenholtz P."/>
            <person name="Woyke T."/>
            <person name="Klenk H.P."/>
            <person name="Kyrpides N.C."/>
        </authorList>
    </citation>
    <scope>NUCLEOTIDE SEQUENCE</scope>
    <source>
        <strain evidence="5">ATCC 700263 / DSM 8902 / Z-7692</strain>
    </source>
</reference>
<dbReference type="EMBL" id="CP003282">
    <property type="protein sequence ID" value="AFG37243.1"/>
    <property type="molecule type" value="Genomic_DNA"/>
</dbReference>
<evidence type="ECO:0000313" key="4">
    <source>
        <dbReference type="EMBL" id="AFG37243.1"/>
    </source>
</evidence>
<evidence type="ECO:0000313" key="5">
    <source>
        <dbReference type="Proteomes" id="UP000007383"/>
    </source>
</evidence>
<organism evidence="4 5">
    <name type="scientific">Spirochaeta africana (strain ATCC 700263 / DSM 8902 / Z-7692)</name>
    <dbReference type="NCBI Taxonomy" id="889378"/>
    <lineage>
        <taxon>Bacteria</taxon>
        <taxon>Pseudomonadati</taxon>
        <taxon>Spirochaetota</taxon>
        <taxon>Spirochaetia</taxon>
        <taxon>Spirochaetales</taxon>
        <taxon>Spirochaetaceae</taxon>
        <taxon>Spirochaeta</taxon>
    </lineage>
</organism>
<dbReference type="InterPro" id="IPR017924">
    <property type="entry name" value="RNA-binding_YhbY"/>
</dbReference>
<feature type="domain" description="CRM" evidence="3">
    <location>
        <begin position="12"/>
        <end position="107"/>
    </location>
</feature>
<dbReference type="InterPro" id="IPR051925">
    <property type="entry name" value="RNA-binding_domain"/>
</dbReference>
<dbReference type="PATRIC" id="fig|889378.3.peg.1164"/>
<accession>H9UIA0</accession>
<dbReference type="PANTHER" id="PTHR40065">
    <property type="entry name" value="RNA-BINDING PROTEIN YHBY"/>
    <property type="match status" value="1"/>
</dbReference>
<dbReference type="AlphaFoldDB" id="H9UIA0"/>
<dbReference type="InterPro" id="IPR035920">
    <property type="entry name" value="YhbY-like_sf"/>
</dbReference>
<dbReference type="Proteomes" id="UP000007383">
    <property type="component" value="Chromosome"/>
</dbReference>
<evidence type="ECO:0000256" key="1">
    <source>
        <dbReference type="ARBA" id="ARBA00022884"/>
    </source>
</evidence>
<dbReference type="HOGENOM" id="CLU_095994_2_1_12"/>
<dbReference type="SUPFAM" id="SSF75471">
    <property type="entry name" value="YhbY-like"/>
    <property type="match status" value="1"/>
</dbReference>
<dbReference type="Gene3D" id="3.30.110.60">
    <property type="entry name" value="YhbY-like"/>
    <property type="match status" value="1"/>
</dbReference>
<dbReference type="STRING" id="889378.Spiaf_1164"/>
<evidence type="ECO:0000259" key="3">
    <source>
        <dbReference type="PROSITE" id="PS51295"/>
    </source>
</evidence>
<dbReference type="PANTHER" id="PTHR40065:SF3">
    <property type="entry name" value="RNA-BINDING PROTEIN YHBY"/>
    <property type="match status" value="1"/>
</dbReference>
<dbReference type="InterPro" id="IPR001890">
    <property type="entry name" value="RNA-binding_CRM"/>
</dbReference>
<keyword evidence="5" id="KW-1185">Reference proteome</keyword>
<keyword evidence="1 2" id="KW-0694">RNA-binding</keyword>
<dbReference type="PROSITE" id="PS51295">
    <property type="entry name" value="CRM"/>
    <property type="match status" value="1"/>
</dbReference>
<dbReference type="NCBIfam" id="TIGR00253">
    <property type="entry name" value="RNA_bind_YhbY"/>
    <property type="match status" value="1"/>
</dbReference>